<dbReference type="EMBL" id="JACCKB010000079">
    <property type="protein sequence ID" value="NYZ69388.1"/>
    <property type="molecule type" value="Genomic_DNA"/>
</dbReference>
<evidence type="ECO:0000256" key="6">
    <source>
        <dbReference type="SAM" id="Phobius"/>
    </source>
</evidence>
<evidence type="ECO:0000259" key="8">
    <source>
        <dbReference type="PROSITE" id="PS51175"/>
    </source>
</evidence>
<evidence type="ECO:0000256" key="4">
    <source>
        <dbReference type="RuleBase" id="RU361153"/>
    </source>
</evidence>
<feature type="domain" description="CBM6" evidence="8">
    <location>
        <begin position="174"/>
        <end position="309"/>
    </location>
</feature>
<evidence type="ECO:0000259" key="7">
    <source>
        <dbReference type="PROSITE" id="PS50022"/>
    </source>
</evidence>
<keyword evidence="2 4" id="KW-0378">Hydrolase</keyword>
<feature type="region of interest" description="Disordered" evidence="5">
    <location>
        <begin position="500"/>
        <end position="528"/>
    </location>
</feature>
<evidence type="ECO:0000313" key="9">
    <source>
        <dbReference type="EMBL" id="NYZ69388.1"/>
    </source>
</evidence>
<dbReference type="SMART" id="SM00606">
    <property type="entry name" value="CBD_IV"/>
    <property type="match status" value="1"/>
</dbReference>
<gene>
    <name evidence="9" type="ORF">H0A36_25550</name>
</gene>
<name>A0A853IFS2_9GAMM</name>
<keyword evidence="10" id="KW-1185">Reference proteome</keyword>
<feature type="transmembrane region" description="Helical" evidence="6">
    <location>
        <begin position="12"/>
        <end position="34"/>
    </location>
</feature>
<dbReference type="CDD" id="cd04080">
    <property type="entry name" value="CBM6_cellulase-like"/>
    <property type="match status" value="1"/>
</dbReference>
<dbReference type="PROSITE" id="PS51175">
    <property type="entry name" value="CBM6"/>
    <property type="match status" value="1"/>
</dbReference>
<keyword evidence="6" id="KW-0812">Transmembrane</keyword>
<dbReference type="InterPro" id="IPR017853">
    <property type="entry name" value="GH"/>
</dbReference>
<dbReference type="Pfam" id="PF00150">
    <property type="entry name" value="Cellulase"/>
    <property type="match status" value="1"/>
</dbReference>
<dbReference type="InterPro" id="IPR006584">
    <property type="entry name" value="Cellulose-bd_IV"/>
</dbReference>
<dbReference type="InterPro" id="IPR008979">
    <property type="entry name" value="Galactose-bd-like_sf"/>
</dbReference>
<comment type="similarity">
    <text evidence="4">Belongs to the glycosyl hydrolase 5 (cellulase A) family.</text>
</comment>
<feature type="domain" description="F5/8 type C" evidence="7">
    <location>
        <begin position="28"/>
        <end position="163"/>
    </location>
</feature>
<evidence type="ECO:0000256" key="2">
    <source>
        <dbReference type="ARBA" id="ARBA00022801"/>
    </source>
</evidence>
<keyword evidence="6" id="KW-0472">Membrane</keyword>
<dbReference type="SUPFAM" id="SSF51445">
    <property type="entry name" value="(Trans)glycosidases"/>
    <property type="match status" value="1"/>
</dbReference>
<dbReference type="InterPro" id="IPR005084">
    <property type="entry name" value="CBM6"/>
</dbReference>
<dbReference type="RefSeq" id="WP_180571381.1">
    <property type="nucleotide sequence ID" value="NZ_JACCKB010000079.1"/>
</dbReference>
<dbReference type="Pfam" id="PF03422">
    <property type="entry name" value="CBM_6"/>
    <property type="match status" value="1"/>
</dbReference>
<dbReference type="GO" id="GO:0000272">
    <property type="term" value="P:polysaccharide catabolic process"/>
    <property type="evidence" value="ECO:0007669"/>
    <property type="project" value="InterPro"/>
</dbReference>
<keyword evidence="3 4" id="KW-0326">Glycosidase</keyword>
<evidence type="ECO:0000256" key="5">
    <source>
        <dbReference type="SAM" id="MobiDB-lite"/>
    </source>
</evidence>
<proteinExistence type="inferred from homology"/>
<keyword evidence="1" id="KW-0732">Signal</keyword>
<dbReference type="AlphaFoldDB" id="A0A853IFS2"/>
<dbReference type="InterPro" id="IPR001547">
    <property type="entry name" value="Glyco_hydro_5"/>
</dbReference>
<organism evidence="9 10">
    <name type="scientific">Spartinivicinus marinus</name>
    <dbReference type="NCBI Taxonomy" id="2994442"/>
    <lineage>
        <taxon>Bacteria</taxon>
        <taxon>Pseudomonadati</taxon>
        <taxon>Pseudomonadota</taxon>
        <taxon>Gammaproteobacteria</taxon>
        <taxon>Oceanospirillales</taxon>
        <taxon>Zooshikellaceae</taxon>
        <taxon>Spartinivicinus</taxon>
    </lineage>
</organism>
<evidence type="ECO:0000256" key="3">
    <source>
        <dbReference type="ARBA" id="ARBA00023295"/>
    </source>
</evidence>
<reference evidence="9 10" key="1">
    <citation type="submission" date="2020-07" db="EMBL/GenBank/DDBJ databases">
        <title>Endozoicomonas sp. nov., isolated from sediment.</title>
        <authorList>
            <person name="Gu T."/>
        </authorList>
    </citation>
    <scope>NUCLEOTIDE SEQUENCE [LARGE SCALE GENOMIC DNA]</scope>
    <source>
        <strain evidence="9 10">SM1973</strain>
    </source>
</reference>
<evidence type="ECO:0000313" key="10">
    <source>
        <dbReference type="Proteomes" id="UP000569732"/>
    </source>
</evidence>
<dbReference type="GO" id="GO:0030246">
    <property type="term" value="F:carbohydrate binding"/>
    <property type="evidence" value="ECO:0007669"/>
    <property type="project" value="InterPro"/>
</dbReference>
<evidence type="ECO:0000256" key="1">
    <source>
        <dbReference type="ARBA" id="ARBA00022729"/>
    </source>
</evidence>
<dbReference type="Gene3D" id="2.60.120.260">
    <property type="entry name" value="Galactose-binding domain-like"/>
    <property type="match status" value="2"/>
</dbReference>
<dbReference type="Proteomes" id="UP000569732">
    <property type="component" value="Unassembled WGS sequence"/>
</dbReference>
<dbReference type="PROSITE" id="PS50022">
    <property type="entry name" value="FA58C_3"/>
    <property type="match status" value="1"/>
</dbReference>
<keyword evidence="6" id="KW-1133">Transmembrane helix</keyword>
<dbReference type="Gene3D" id="3.20.20.80">
    <property type="entry name" value="Glycosidases"/>
    <property type="match status" value="2"/>
</dbReference>
<protein>
    <submittedName>
        <fullName evidence="9">Carbohydrate-binding protein</fullName>
    </submittedName>
</protein>
<dbReference type="Pfam" id="PF00754">
    <property type="entry name" value="F5_F8_type_C"/>
    <property type="match status" value="1"/>
</dbReference>
<dbReference type="SUPFAM" id="SSF49785">
    <property type="entry name" value="Galactose-binding domain-like"/>
    <property type="match status" value="2"/>
</dbReference>
<dbReference type="GO" id="GO:0004553">
    <property type="term" value="F:hydrolase activity, hydrolyzing O-glycosyl compounds"/>
    <property type="evidence" value="ECO:0007669"/>
    <property type="project" value="InterPro"/>
</dbReference>
<comment type="caution">
    <text evidence="9">The sequence shown here is derived from an EMBL/GenBank/DDBJ whole genome shotgun (WGS) entry which is preliminary data.</text>
</comment>
<feature type="compositionally biased region" description="Polar residues" evidence="5">
    <location>
        <begin position="500"/>
        <end position="519"/>
    </location>
</feature>
<accession>A0A853IFS2</accession>
<sequence>MSTVTLRQPTHWISVTLRFLYIILVAFFILTTLAKANPISLNKPAWASSVENYQLDARFAVDGNLDTRWSSQFSDGQWITIDLGKSLPIKRVQLFWEEAYASQYTLQVSDDHWQWRNLYQQRQGKGGEEDIVVNGKGRYFRLRADKRATTWGISLKEIKVYASDSPVTAHQLPGKIQAEQFSQFYDTTPDNLGGELNPTSVDIEKTTDEGSGYNVGWIEPGEWLNYSVKVEKTGKYQVKFRVASAVGGGQFHLELNGHDITGLLSFNETGGWQQWQTITSKPVQLSQGNHQLKLVMDDREFNINWFEVVATTDPVPPNPIPGKTPVAKHGQLRVEAGQLVNQQGKPVQLKGMSSHGLQWFGQFMNKSSIKWLRDDWQATVVRAAMYTAPSSNGYIKNKQLKQKVLEVVDVAARNPLSFNNIMYTLHFYAGSHKASLRQRAQQAMAQGAAIFVTEWGVSDASGNGGVFLPESKRWLEFLDKHKISWLNWSLCDKQESSAALQPGASSQGGWSTGQLSESGQFIRKHMRK</sequence>
<dbReference type="InterPro" id="IPR000421">
    <property type="entry name" value="FA58C"/>
</dbReference>